<dbReference type="InterPro" id="IPR005814">
    <property type="entry name" value="Aminotrans_3"/>
</dbReference>
<dbReference type="GO" id="GO:0005737">
    <property type="term" value="C:cytoplasm"/>
    <property type="evidence" value="ECO:0007669"/>
    <property type="project" value="UniProtKB-SubCell"/>
</dbReference>
<evidence type="ECO:0000256" key="6">
    <source>
        <dbReference type="ARBA" id="ARBA00023235"/>
    </source>
</evidence>
<comment type="pathway">
    <text evidence="3">Porphyrin-containing compound metabolism; protoporphyrin-IX biosynthesis; 5-aminolevulinate from L-glutamyl-tRNA(Glu): step 2/2.</text>
</comment>
<dbReference type="InterPro" id="IPR004639">
    <property type="entry name" value="4pyrrol_synth_GluAld_NH2Trfase"/>
</dbReference>
<dbReference type="GO" id="GO:0006782">
    <property type="term" value="P:protoporphyrinogen IX biosynthetic process"/>
    <property type="evidence" value="ECO:0007669"/>
    <property type="project" value="UniProtKB-UniRule"/>
</dbReference>
<comment type="subcellular location">
    <subcellularLocation>
        <location evidence="8">Cytoplasm</location>
    </subcellularLocation>
</comment>
<organism evidence="9 10">
    <name type="scientific">Paraeggerthella hongkongensis</name>
    <dbReference type="NCBI Taxonomy" id="230658"/>
    <lineage>
        <taxon>Bacteria</taxon>
        <taxon>Bacillati</taxon>
        <taxon>Actinomycetota</taxon>
        <taxon>Coriobacteriia</taxon>
        <taxon>Eggerthellales</taxon>
        <taxon>Eggerthellaceae</taxon>
        <taxon>Paraeggerthella</taxon>
    </lineage>
</organism>
<dbReference type="InterPro" id="IPR015422">
    <property type="entry name" value="PyrdxlP-dep_Trfase_small"/>
</dbReference>
<dbReference type="InterPro" id="IPR015421">
    <property type="entry name" value="PyrdxlP-dep_Trfase_major"/>
</dbReference>
<dbReference type="InterPro" id="IPR015424">
    <property type="entry name" value="PyrdxlP-dep_Trfase"/>
</dbReference>
<dbReference type="HAMAP" id="MF_00375">
    <property type="entry name" value="HemL_aminotrans_3"/>
    <property type="match status" value="1"/>
</dbReference>
<keyword evidence="7 8" id="KW-0627">Porphyrin biosynthesis</keyword>
<dbReference type="Pfam" id="PF00202">
    <property type="entry name" value="Aminotran_3"/>
    <property type="match status" value="1"/>
</dbReference>
<dbReference type="Proteomes" id="UP000278632">
    <property type="component" value="Unassembled WGS sequence"/>
</dbReference>
<dbReference type="Gene3D" id="3.40.640.10">
    <property type="entry name" value="Type I PLP-dependent aspartate aminotransferase-like (Major domain)"/>
    <property type="match status" value="1"/>
</dbReference>
<gene>
    <name evidence="8 9" type="primary">hemL</name>
    <name evidence="9" type="ORF">DMP08_07100</name>
</gene>
<dbReference type="FunFam" id="3.40.640.10:FF:000021">
    <property type="entry name" value="Glutamate-1-semialdehyde 2,1-aminomutase"/>
    <property type="match status" value="1"/>
</dbReference>
<keyword evidence="10" id="KW-1185">Reference proteome</keyword>
<evidence type="ECO:0000256" key="1">
    <source>
        <dbReference type="ARBA" id="ARBA00001579"/>
    </source>
</evidence>
<feature type="modified residue" description="N6-(pyridoxal phosphate)lysine" evidence="8">
    <location>
        <position position="272"/>
    </location>
</feature>
<dbReference type="NCBIfam" id="TIGR00713">
    <property type="entry name" value="hemL"/>
    <property type="match status" value="1"/>
</dbReference>
<dbReference type="OrthoDB" id="9801052at2"/>
<comment type="catalytic activity">
    <reaction evidence="1 8">
        <text>(S)-4-amino-5-oxopentanoate = 5-aminolevulinate</text>
        <dbReference type="Rhea" id="RHEA:14265"/>
        <dbReference type="ChEBI" id="CHEBI:57501"/>
        <dbReference type="ChEBI" id="CHEBI:356416"/>
        <dbReference type="EC" id="5.4.3.8"/>
    </reaction>
</comment>
<evidence type="ECO:0000256" key="3">
    <source>
        <dbReference type="ARBA" id="ARBA00004819"/>
    </source>
</evidence>
<comment type="cofactor">
    <cofactor evidence="2 8">
        <name>pyridoxal 5'-phosphate</name>
        <dbReference type="ChEBI" id="CHEBI:597326"/>
    </cofactor>
</comment>
<dbReference type="GO" id="GO:0030170">
    <property type="term" value="F:pyridoxal phosphate binding"/>
    <property type="evidence" value="ECO:0007669"/>
    <property type="project" value="InterPro"/>
</dbReference>
<evidence type="ECO:0000313" key="9">
    <source>
        <dbReference type="EMBL" id="RNL43984.1"/>
    </source>
</evidence>
<evidence type="ECO:0000313" key="10">
    <source>
        <dbReference type="Proteomes" id="UP000278632"/>
    </source>
</evidence>
<dbReference type="CDD" id="cd00610">
    <property type="entry name" value="OAT_like"/>
    <property type="match status" value="1"/>
</dbReference>
<dbReference type="NCBIfam" id="NF000818">
    <property type="entry name" value="PRK00062.1"/>
    <property type="match status" value="1"/>
</dbReference>
<evidence type="ECO:0000256" key="4">
    <source>
        <dbReference type="ARBA" id="ARBA00008981"/>
    </source>
</evidence>
<dbReference type="GO" id="GO:0008483">
    <property type="term" value="F:transaminase activity"/>
    <property type="evidence" value="ECO:0007669"/>
    <property type="project" value="InterPro"/>
</dbReference>
<dbReference type="EC" id="5.4.3.8" evidence="8"/>
<dbReference type="EMBL" id="QICD01000011">
    <property type="protein sequence ID" value="RNL43984.1"/>
    <property type="molecule type" value="Genomic_DNA"/>
</dbReference>
<dbReference type="SUPFAM" id="SSF53383">
    <property type="entry name" value="PLP-dependent transferases"/>
    <property type="match status" value="1"/>
</dbReference>
<dbReference type="PANTHER" id="PTHR43713">
    <property type="entry name" value="GLUTAMATE-1-SEMIALDEHYDE 2,1-AMINOMUTASE"/>
    <property type="match status" value="1"/>
</dbReference>
<name>A0A3N0B9J4_9ACTN</name>
<evidence type="ECO:0000256" key="7">
    <source>
        <dbReference type="ARBA" id="ARBA00023244"/>
    </source>
</evidence>
<accession>A0A3N0B9J4</accession>
<dbReference type="AlphaFoldDB" id="A0A3N0B9J4"/>
<comment type="similarity">
    <text evidence="4 8">Belongs to the class-III pyridoxal-phosphate-dependent aminotransferase family. HemL subfamily.</text>
</comment>
<reference evidence="10" key="1">
    <citation type="submission" date="2018-05" db="EMBL/GenBank/DDBJ databases">
        <title>Genome Sequencing of selected type strains of the family Eggerthellaceae.</title>
        <authorList>
            <person name="Danylec N."/>
            <person name="Stoll D.A."/>
            <person name="Doetsch A."/>
            <person name="Huch M."/>
        </authorList>
    </citation>
    <scope>NUCLEOTIDE SEQUENCE [LARGE SCALE GENOMIC DNA]</scope>
    <source>
        <strain evidence="10">DSM 16106</strain>
    </source>
</reference>
<evidence type="ECO:0000256" key="8">
    <source>
        <dbReference type="HAMAP-Rule" id="MF_00375"/>
    </source>
</evidence>
<comment type="caution">
    <text evidence="9">The sequence shown here is derived from an EMBL/GenBank/DDBJ whole genome shotgun (WGS) entry which is preliminary data.</text>
</comment>
<comment type="subunit">
    <text evidence="8">Homodimer.</text>
</comment>
<evidence type="ECO:0000256" key="5">
    <source>
        <dbReference type="ARBA" id="ARBA00022898"/>
    </source>
</evidence>
<keyword evidence="8" id="KW-0963">Cytoplasm</keyword>
<protein>
    <recommendedName>
        <fullName evidence="8">Glutamate-1-semialdehyde 2,1-aminomutase</fullName>
        <shortName evidence="8">GSA</shortName>
        <ecNumber evidence="8">5.4.3.8</ecNumber>
    </recommendedName>
    <alternativeName>
        <fullName evidence="8">Glutamate-1-semialdehyde aminotransferase</fullName>
        <shortName evidence="8">GSA-AT</shortName>
    </alternativeName>
</protein>
<dbReference type="PANTHER" id="PTHR43713:SF3">
    <property type="entry name" value="GLUTAMATE-1-SEMIALDEHYDE 2,1-AMINOMUTASE 1, CHLOROPLASTIC-RELATED"/>
    <property type="match status" value="1"/>
</dbReference>
<dbReference type="GO" id="GO:0042286">
    <property type="term" value="F:glutamate-1-semialdehyde 2,1-aminomutase activity"/>
    <property type="evidence" value="ECO:0007669"/>
    <property type="project" value="UniProtKB-UniRule"/>
</dbReference>
<proteinExistence type="inferred from homology"/>
<evidence type="ECO:0000256" key="2">
    <source>
        <dbReference type="ARBA" id="ARBA00001933"/>
    </source>
</evidence>
<dbReference type="Gene3D" id="3.90.1150.10">
    <property type="entry name" value="Aspartate Aminotransferase, domain 1"/>
    <property type="match status" value="1"/>
</dbReference>
<keyword evidence="6 8" id="KW-0413">Isomerase</keyword>
<keyword evidence="5 8" id="KW-0663">Pyridoxal phosphate</keyword>
<dbReference type="RefSeq" id="WP_123192229.1">
    <property type="nucleotide sequence ID" value="NZ_QICD01000011.1"/>
</dbReference>
<sequence length="440" mass="46223">MKVAALSRNRSAALFSEACRCIPGGVNSPVRAFANVEGAPVFYERAFGSRVVDVDGNEYVDFIGSWGPMILGHRPLEVLDAVRSQLERGLSFGAPCEAEVLLAEKVCALVPCAERARMVSSGTEATMSAVRLARGFTGRPLVIKFDGCYHGHSDALLASAGSGVATLGIPGTPGVTKGAARDTLVVAYNDLDAVERVMHAHEGKVACVIVEPIAGNMGVVPPAAGFLEGLRRLCDLSGSLLIFDEVISGFRAALGGAQERFGVLPDLCTLGKIIGGGFPVGCFAGRADVMEALAPCGPVYQAGTLSGNPVAMEAGLATLAVLERPGVYEELEIKGLRLETGLKQAIAEAGAPCTVNRSGSLATLFFSPEVVRDYEVARACDIAAFSRYFSRMLDRGFLVAPSQFEGLFLSLAHSNEDIDGFVHAAAEVLAELYGENRSSF</sequence>
<dbReference type="UniPathway" id="UPA00251">
    <property type="reaction ID" value="UER00317"/>
</dbReference>